<evidence type="ECO:0000313" key="2">
    <source>
        <dbReference type="Proteomes" id="UP000715965"/>
    </source>
</evidence>
<reference evidence="1 2" key="1">
    <citation type="submission" date="2020-10" db="EMBL/GenBank/DDBJ databases">
        <title>Draft genome of Ramlibacter aquaticus LMG 30558.</title>
        <authorList>
            <person name="Props R."/>
        </authorList>
    </citation>
    <scope>NUCLEOTIDE SEQUENCE [LARGE SCALE GENOMIC DNA]</scope>
    <source>
        <strain evidence="1 2">LMG 30558</strain>
    </source>
</reference>
<keyword evidence="2" id="KW-1185">Reference proteome</keyword>
<organism evidence="1 2">
    <name type="scientific">Ramlibacter aquaticus</name>
    <dbReference type="NCBI Taxonomy" id="2780094"/>
    <lineage>
        <taxon>Bacteria</taxon>
        <taxon>Pseudomonadati</taxon>
        <taxon>Pseudomonadota</taxon>
        <taxon>Betaproteobacteria</taxon>
        <taxon>Burkholderiales</taxon>
        <taxon>Comamonadaceae</taxon>
        <taxon>Ramlibacter</taxon>
    </lineage>
</organism>
<dbReference type="EMBL" id="JADDOJ010000028">
    <property type="protein sequence ID" value="MBE7940664.1"/>
    <property type="molecule type" value="Genomic_DNA"/>
</dbReference>
<dbReference type="Proteomes" id="UP000715965">
    <property type="component" value="Unassembled WGS sequence"/>
</dbReference>
<proteinExistence type="predicted"/>
<evidence type="ECO:0000313" key="1">
    <source>
        <dbReference type="EMBL" id="MBE7940664.1"/>
    </source>
</evidence>
<dbReference type="RefSeq" id="WP_193780204.1">
    <property type="nucleotide sequence ID" value="NZ_JADDOJ010000028.1"/>
</dbReference>
<dbReference type="Pfam" id="PF11227">
    <property type="entry name" value="DUF3025"/>
    <property type="match status" value="1"/>
</dbReference>
<accession>A0ABR9SEM1</accession>
<protein>
    <submittedName>
        <fullName evidence="1">DUF3025 domain-containing protein</fullName>
    </submittedName>
</protein>
<comment type="caution">
    <text evidence="1">The sequence shown here is derived from an EMBL/GenBank/DDBJ whole genome shotgun (WGS) entry which is preliminary data.</text>
</comment>
<gene>
    <name evidence="1" type="ORF">IM725_08790</name>
</gene>
<sequence>MEAGGLNGLPAAADWQRPWYAPFAGHGTAVAAAVREGVALHEALNARAAAPVQFVPQAALPPGEAYEAHIFRAGACPTRENAHDFFNGLVWMHFPRCKQQLNRVQAGEIARAGVGPVRGPVRDAVTLLDENGALLDAPAPLWAALLARDWRRAFVDLRPAWVQARLVVFGHALLEKLKQPRKDLTAHVWRSPVPLGAPGGAPDLAGADAALAPCLVPDRLATKPFTPLPVLGIPGWCVESENFSFYDDSFVFRPARP</sequence>
<dbReference type="InterPro" id="IPR021390">
    <property type="entry name" value="DUF3025"/>
</dbReference>
<name>A0ABR9SEM1_9BURK</name>